<dbReference type="Gene3D" id="2.40.128.110">
    <property type="entry name" value="Lipid/polyisoprenoid-binding, YceI-like"/>
    <property type="match status" value="1"/>
</dbReference>
<keyword evidence="4" id="KW-1185">Reference proteome</keyword>
<evidence type="ECO:0000313" key="4">
    <source>
        <dbReference type="Proteomes" id="UP000295293"/>
    </source>
</evidence>
<feature type="chain" id="PRO_5020382226" evidence="1">
    <location>
        <begin position="21"/>
        <end position="190"/>
    </location>
</feature>
<dbReference type="AlphaFoldDB" id="A0A4R6YVC2"/>
<evidence type="ECO:0000313" key="3">
    <source>
        <dbReference type="EMBL" id="TDR42439.1"/>
    </source>
</evidence>
<dbReference type="InterPro" id="IPR007372">
    <property type="entry name" value="Lipid/polyisoprenoid-bd_YceI"/>
</dbReference>
<dbReference type="InterPro" id="IPR036761">
    <property type="entry name" value="TTHA0802/YceI-like_sf"/>
</dbReference>
<name>A0A4R6YVC2_9GAMM</name>
<dbReference type="Pfam" id="PF04264">
    <property type="entry name" value="YceI"/>
    <property type="match status" value="1"/>
</dbReference>
<dbReference type="Proteomes" id="UP000295293">
    <property type="component" value="Unassembled WGS sequence"/>
</dbReference>
<comment type="caution">
    <text evidence="3">The sequence shown here is derived from an EMBL/GenBank/DDBJ whole genome shotgun (WGS) entry which is preliminary data.</text>
</comment>
<organism evidence="3 4">
    <name type="scientific">Tahibacter aquaticus</name>
    <dbReference type="NCBI Taxonomy" id="520092"/>
    <lineage>
        <taxon>Bacteria</taxon>
        <taxon>Pseudomonadati</taxon>
        <taxon>Pseudomonadota</taxon>
        <taxon>Gammaproteobacteria</taxon>
        <taxon>Lysobacterales</taxon>
        <taxon>Rhodanobacteraceae</taxon>
        <taxon>Tahibacter</taxon>
    </lineage>
</organism>
<protein>
    <submittedName>
        <fullName evidence="3">Polyisoprenoid-binding protein YceI</fullName>
    </submittedName>
</protein>
<gene>
    <name evidence="3" type="ORF">DFR29_10822</name>
</gene>
<dbReference type="EMBL" id="SNZH01000008">
    <property type="protein sequence ID" value="TDR42439.1"/>
    <property type="molecule type" value="Genomic_DNA"/>
</dbReference>
<keyword evidence="1" id="KW-0732">Signal</keyword>
<feature type="domain" description="Lipid/polyisoprenoid-binding YceI-like" evidence="2">
    <location>
        <begin position="23"/>
        <end position="187"/>
    </location>
</feature>
<evidence type="ECO:0000259" key="2">
    <source>
        <dbReference type="SMART" id="SM00867"/>
    </source>
</evidence>
<proteinExistence type="predicted"/>
<reference evidence="3 4" key="1">
    <citation type="submission" date="2019-03" db="EMBL/GenBank/DDBJ databases">
        <title>Genomic Encyclopedia of Type Strains, Phase IV (KMG-IV): sequencing the most valuable type-strain genomes for metagenomic binning, comparative biology and taxonomic classification.</title>
        <authorList>
            <person name="Goeker M."/>
        </authorList>
    </citation>
    <scope>NUCLEOTIDE SEQUENCE [LARGE SCALE GENOMIC DNA]</scope>
    <source>
        <strain evidence="3 4">DSM 21667</strain>
    </source>
</reference>
<feature type="signal peptide" evidence="1">
    <location>
        <begin position="1"/>
        <end position="20"/>
    </location>
</feature>
<dbReference type="SMART" id="SM00867">
    <property type="entry name" value="YceI"/>
    <property type="match status" value="1"/>
</dbReference>
<dbReference type="PANTHER" id="PTHR34406:SF1">
    <property type="entry name" value="PROTEIN YCEI"/>
    <property type="match status" value="1"/>
</dbReference>
<accession>A0A4R6YVC2</accession>
<dbReference type="SUPFAM" id="SSF101874">
    <property type="entry name" value="YceI-like"/>
    <property type="match status" value="1"/>
</dbReference>
<sequence length="190" mass="20378">MFRKLALAAALAAASFTAAAADKYEFDGGHTNVVFSWNHFGLSNPSARFAKIEGELLLDTADLTKSSVSVTLPIDSIQTDVPKFDEHLRSADFFDLAKFPTATFKSSKVEKAGDNKLKVSGDLTIHGVTKPAVLDVTVNKIGEHPMSKKPAAGFDASTTIKRSDFGIGKYVPNVSDEVKIQITTETKKAG</sequence>
<dbReference type="PANTHER" id="PTHR34406">
    <property type="entry name" value="PROTEIN YCEI"/>
    <property type="match status" value="1"/>
</dbReference>
<evidence type="ECO:0000256" key="1">
    <source>
        <dbReference type="SAM" id="SignalP"/>
    </source>
</evidence>